<gene>
    <name evidence="3" type="ORF">KHM83_17060</name>
</gene>
<dbReference type="EMBL" id="JAHBCL010000039">
    <property type="protein sequence ID" value="MBS7528399.1"/>
    <property type="molecule type" value="Genomic_DNA"/>
</dbReference>
<organism evidence="3 4">
    <name type="scientific">Fusibacter paucivorans</name>
    <dbReference type="NCBI Taxonomy" id="76009"/>
    <lineage>
        <taxon>Bacteria</taxon>
        <taxon>Bacillati</taxon>
        <taxon>Bacillota</taxon>
        <taxon>Clostridia</taxon>
        <taxon>Eubacteriales</taxon>
        <taxon>Eubacteriales Family XII. Incertae Sedis</taxon>
        <taxon>Fusibacter</taxon>
    </lineage>
</organism>
<reference evidence="3 4" key="1">
    <citation type="submission" date="2021-05" db="EMBL/GenBank/DDBJ databases">
        <title>Fusibacter ferrireducens sp. nov., an anaerobic, sulfur- and Fe-reducing bacterium isolated from the mangrove sediment.</title>
        <authorList>
            <person name="Qiu D."/>
        </authorList>
    </citation>
    <scope>NUCLEOTIDE SEQUENCE [LARGE SCALE GENOMIC DNA]</scope>
    <source>
        <strain evidence="3 4">DSM 12116</strain>
    </source>
</reference>
<accession>A0ABS5PT99</accession>
<keyword evidence="4" id="KW-1185">Reference proteome</keyword>
<comment type="similarity">
    <text evidence="1">Belongs to the FlgD family.</text>
</comment>
<proteinExistence type="inferred from homology"/>
<evidence type="ECO:0000256" key="2">
    <source>
        <dbReference type="ARBA" id="ARBA00022795"/>
    </source>
</evidence>
<name>A0ABS5PT99_9FIRM</name>
<protein>
    <recommendedName>
        <fullName evidence="5">Flagellar basal-body rod modification protein FlgD</fullName>
    </recommendedName>
</protein>
<comment type="caution">
    <text evidence="3">The sequence shown here is derived from an EMBL/GenBank/DDBJ whole genome shotgun (WGS) entry which is preliminary data.</text>
</comment>
<evidence type="ECO:0000313" key="3">
    <source>
        <dbReference type="EMBL" id="MBS7528399.1"/>
    </source>
</evidence>
<dbReference type="Proteomes" id="UP000746471">
    <property type="component" value="Unassembled WGS sequence"/>
</dbReference>
<keyword evidence="2" id="KW-1005">Bacterial flagellum biogenesis</keyword>
<dbReference type="Pfam" id="PF03963">
    <property type="entry name" value="FlgD"/>
    <property type="match status" value="1"/>
</dbReference>
<sequence length="164" mass="18082">MAKLTGVITSDQYDALDKISSDSSNKSYKEAQTLDKDAFLKLMMTQLQHQDPLDPMDNTEYIAQMAQFSSVEQLSNISGSMMTNNNLLMDVTAQMADLTNVIVAMDESITAANSDTSSEDVMILQNQSILEELQRLNDAIDAYMGNTSDEDEVTDEEIMDAVSA</sequence>
<evidence type="ECO:0008006" key="5">
    <source>
        <dbReference type="Google" id="ProtNLM"/>
    </source>
</evidence>
<dbReference type="RefSeq" id="WP_213238258.1">
    <property type="nucleotide sequence ID" value="NZ_JAHBCL010000039.1"/>
</dbReference>
<evidence type="ECO:0000313" key="4">
    <source>
        <dbReference type="Proteomes" id="UP000746471"/>
    </source>
</evidence>
<dbReference type="InterPro" id="IPR005648">
    <property type="entry name" value="FlgD"/>
</dbReference>
<evidence type="ECO:0000256" key="1">
    <source>
        <dbReference type="ARBA" id="ARBA00010577"/>
    </source>
</evidence>